<proteinExistence type="predicted"/>
<reference evidence="2 3" key="1">
    <citation type="journal article" date="2015" name="Genome Announc.">
        <title>Expanding the biotechnology potential of lactobacilli through comparative genomics of 213 strains and associated genera.</title>
        <authorList>
            <person name="Sun Z."/>
            <person name="Harris H.M."/>
            <person name="McCann A."/>
            <person name="Guo C."/>
            <person name="Argimon S."/>
            <person name="Zhang W."/>
            <person name="Yang X."/>
            <person name="Jeffery I.B."/>
            <person name="Cooney J.C."/>
            <person name="Kagawa T.F."/>
            <person name="Liu W."/>
            <person name="Song Y."/>
            <person name="Salvetti E."/>
            <person name="Wrobel A."/>
            <person name="Rasinkangas P."/>
            <person name="Parkhill J."/>
            <person name="Rea M.C."/>
            <person name="O'Sullivan O."/>
            <person name="Ritari J."/>
            <person name="Douillard F.P."/>
            <person name="Paul Ross R."/>
            <person name="Yang R."/>
            <person name="Briner A.E."/>
            <person name="Felis G.E."/>
            <person name="de Vos W.M."/>
            <person name="Barrangou R."/>
            <person name="Klaenhammer T.R."/>
            <person name="Caufield P.W."/>
            <person name="Cui Y."/>
            <person name="Zhang H."/>
            <person name="O'Toole P.W."/>
        </authorList>
    </citation>
    <scope>NUCLEOTIDE SEQUENCE [LARGE SCALE GENOMIC DNA]</scope>
    <source>
        <strain evidence="2 3">DSM 20452</strain>
    </source>
</reference>
<keyword evidence="1" id="KW-0812">Transmembrane</keyword>
<sequence>MKEMLTLGLTIILGLILLYMGFYLFTHRTKTLFGVFSPKDDPALKKAMTLWAYILTILGGLTIIAAFFGILIFQITMLILDAILVFIMSILMPTYLRMP</sequence>
<comment type="caution">
    <text evidence="2">The sequence shown here is derived from an EMBL/GenBank/DDBJ whole genome shotgun (WGS) entry which is preliminary data.</text>
</comment>
<gene>
    <name evidence="2" type="ORF">FC48_GL000761</name>
</gene>
<evidence type="ECO:0000313" key="2">
    <source>
        <dbReference type="EMBL" id="KRM73497.1"/>
    </source>
</evidence>
<keyword evidence="1" id="KW-0472">Membrane</keyword>
<evidence type="ECO:0000256" key="1">
    <source>
        <dbReference type="SAM" id="Phobius"/>
    </source>
</evidence>
<evidence type="ECO:0000313" key="3">
    <source>
        <dbReference type="Proteomes" id="UP000051612"/>
    </source>
</evidence>
<name>A0A0R2BAL9_9LACO</name>
<keyword evidence="1" id="KW-1133">Transmembrane helix</keyword>
<dbReference type="AlphaFoldDB" id="A0A0R2BAL9"/>
<organism evidence="2 3">
    <name type="scientific">Ligilactobacillus murinus DSM 20452 = NBRC 14221</name>
    <dbReference type="NCBI Taxonomy" id="1423772"/>
    <lineage>
        <taxon>Bacteria</taxon>
        <taxon>Bacillati</taxon>
        <taxon>Bacillota</taxon>
        <taxon>Bacilli</taxon>
        <taxon>Lactobacillales</taxon>
        <taxon>Lactobacillaceae</taxon>
        <taxon>Ligilactobacillus</taxon>
    </lineage>
</organism>
<protein>
    <recommendedName>
        <fullName evidence="4">Integral membrane protein</fullName>
    </recommendedName>
</protein>
<feature type="transmembrane region" description="Helical" evidence="1">
    <location>
        <begin position="78"/>
        <end position="96"/>
    </location>
</feature>
<dbReference type="PATRIC" id="fig|1423772.3.peg.833"/>
<feature type="transmembrane region" description="Helical" evidence="1">
    <location>
        <begin position="47"/>
        <end position="72"/>
    </location>
</feature>
<feature type="transmembrane region" description="Helical" evidence="1">
    <location>
        <begin position="6"/>
        <end position="26"/>
    </location>
</feature>
<evidence type="ECO:0008006" key="4">
    <source>
        <dbReference type="Google" id="ProtNLM"/>
    </source>
</evidence>
<accession>A0A0R2BAL9</accession>
<dbReference type="EMBL" id="AYYN01000140">
    <property type="protein sequence ID" value="KRM73497.1"/>
    <property type="molecule type" value="Genomic_DNA"/>
</dbReference>
<dbReference type="Proteomes" id="UP000051612">
    <property type="component" value="Unassembled WGS sequence"/>
</dbReference>